<evidence type="ECO:0000256" key="1">
    <source>
        <dbReference type="SAM" id="MobiDB-lite"/>
    </source>
</evidence>
<reference evidence="3" key="1">
    <citation type="submission" date="2021-04" db="EMBL/GenBank/DDBJ databases">
        <title>Draft genomes of 20 S. canis strains.</title>
        <authorList>
            <person name="Pagnossin D."/>
            <person name="Weir W."/>
            <person name="Smith A."/>
            <person name="Ure R."/>
            <person name="Oravcova K."/>
        </authorList>
    </citation>
    <scope>NUCLEOTIDE SEQUENCE</scope>
    <source>
        <strain evidence="3">284</strain>
    </source>
</reference>
<accession>A0AAE4Q749</accession>
<evidence type="ECO:0008006" key="5">
    <source>
        <dbReference type="Google" id="ProtNLM"/>
    </source>
</evidence>
<feature type="signal peptide" evidence="2">
    <location>
        <begin position="1"/>
        <end position="23"/>
    </location>
</feature>
<keyword evidence="2" id="KW-0732">Signal</keyword>
<evidence type="ECO:0000313" key="4">
    <source>
        <dbReference type="Proteomes" id="UP001186118"/>
    </source>
</evidence>
<proteinExistence type="predicted"/>
<sequence length="175" mass="20057">MYCEKIVYLLTLSVLIVCLGACSGGSKKDTTSKTPSSDTSKVSGDMSEKKYFDTLISKIDKVTTDNYKSEEYLFYDYKTILRDPEKYFSLKVRINNLKIIQISDKDKYTKILANTPNGDLYMLFIETKRLETKLLETDNITINGRYLLSYEYTTTSGSENSVPLIYIDGYLLLDK</sequence>
<organism evidence="3 4">
    <name type="scientific">Streptococcus canis</name>
    <dbReference type="NCBI Taxonomy" id="1329"/>
    <lineage>
        <taxon>Bacteria</taxon>
        <taxon>Bacillati</taxon>
        <taxon>Bacillota</taxon>
        <taxon>Bacilli</taxon>
        <taxon>Lactobacillales</taxon>
        <taxon>Streptococcaceae</taxon>
        <taxon>Streptococcus</taxon>
    </lineage>
</organism>
<evidence type="ECO:0000313" key="3">
    <source>
        <dbReference type="EMBL" id="MDV5976346.1"/>
    </source>
</evidence>
<dbReference type="AlphaFoldDB" id="A0AAE4Q749"/>
<protein>
    <recommendedName>
        <fullName evidence="5">Phage protein</fullName>
    </recommendedName>
</protein>
<dbReference type="EMBL" id="JAGQEX010000003">
    <property type="protein sequence ID" value="MDV5976346.1"/>
    <property type="molecule type" value="Genomic_DNA"/>
</dbReference>
<feature type="region of interest" description="Disordered" evidence="1">
    <location>
        <begin position="25"/>
        <end position="44"/>
    </location>
</feature>
<feature type="chain" id="PRO_5042093314" description="Phage protein" evidence="2">
    <location>
        <begin position="24"/>
        <end position="175"/>
    </location>
</feature>
<feature type="compositionally biased region" description="Low complexity" evidence="1">
    <location>
        <begin position="32"/>
        <end position="41"/>
    </location>
</feature>
<name>A0AAE4Q749_STRCB</name>
<dbReference type="Proteomes" id="UP001186118">
    <property type="component" value="Unassembled WGS sequence"/>
</dbReference>
<gene>
    <name evidence="3" type="ORF">KB584_02475</name>
</gene>
<comment type="caution">
    <text evidence="3">The sequence shown here is derived from an EMBL/GenBank/DDBJ whole genome shotgun (WGS) entry which is preliminary data.</text>
</comment>
<evidence type="ECO:0000256" key="2">
    <source>
        <dbReference type="SAM" id="SignalP"/>
    </source>
</evidence>